<dbReference type="SUPFAM" id="SSF52540">
    <property type="entry name" value="P-loop containing nucleoside triphosphate hydrolases"/>
    <property type="match status" value="1"/>
</dbReference>
<evidence type="ECO:0000259" key="10">
    <source>
        <dbReference type="PROSITE" id="PS51844"/>
    </source>
</evidence>
<dbReference type="FunFam" id="1.10.10.820:FF:000001">
    <property type="entry name" value="Myosin heavy chain"/>
    <property type="match status" value="1"/>
</dbReference>
<dbReference type="PROSITE" id="PS51844">
    <property type="entry name" value="SH3_LIKE"/>
    <property type="match status" value="1"/>
</dbReference>
<keyword evidence="7 8" id="KW-0009">Actin-binding</keyword>
<proteinExistence type="inferred from homology"/>
<keyword evidence="12" id="KW-1185">Reference proteome</keyword>
<dbReference type="GO" id="GO:0016020">
    <property type="term" value="C:membrane"/>
    <property type="evidence" value="ECO:0007669"/>
    <property type="project" value="TreeGrafter"/>
</dbReference>
<keyword evidence="2 8" id="KW-0547">Nucleotide-binding</keyword>
<dbReference type="PANTHER" id="PTHR13140:SF857">
    <property type="entry name" value="MYOSIN-11"/>
    <property type="match status" value="1"/>
</dbReference>
<dbReference type="AlphaFoldDB" id="A0A668RYT4"/>
<comment type="similarity">
    <text evidence="1 8">Belongs to the TRAFAC class myosin-kinesin ATPase superfamily. Myosin family.</text>
</comment>
<feature type="domain" description="Myosin N-terminal SH3-like" evidence="10">
    <location>
        <begin position="32"/>
        <end position="81"/>
    </location>
</feature>
<reference evidence="11" key="1">
    <citation type="submission" date="2025-08" db="UniProtKB">
        <authorList>
            <consortium name="Ensembl"/>
        </authorList>
    </citation>
    <scope>IDENTIFICATION</scope>
</reference>
<dbReference type="GO" id="GO:0005737">
    <property type="term" value="C:cytoplasm"/>
    <property type="evidence" value="ECO:0007669"/>
    <property type="project" value="TreeGrafter"/>
</dbReference>
<feature type="binding site" evidence="8">
    <location>
        <begin position="178"/>
        <end position="185"/>
    </location>
    <ligand>
        <name>ATP</name>
        <dbReference type="ChEBI" id="CHEBI:30616"/>
    </ligand>
</feature>
<evidence type="ECO:0000256" key="4">
    <source>
        <dbReference type="ARBA" id="ARBA00023054"/>
    </source>
</evidence>
<dbReference type="Pfam" id="PF02736">
    <property type="entry name" value="Myosin_N"/>
    <property type="match status" value="1"/>
</dbReference>
<evidence type="ECO:0000313" key="12">
    <source>
        <dbReference type="Proteomes" id="UP000472276"/>
    </source>
</evidence>
<keyword evidence="4" id="KW-0175">Coiled coil</keyword>
<dbReference type="FunFam" id="2.30.30.360:FF:000001">
    <property type="entry name" value="Myosin heavy chain"/>
    <property type="match status" value="1"/>
</dbReference>
<comment type="caution">
    <text evidence="8">Lacks conserved residue(s) required for the propagation of feature annotation.</text>
</comment>
<dbReference type="InterPro" id="IPR036961">
    <property type="entry name" value="Kinesin_motor_dom_sf"/>
</dbReference>
<name>A0A668RYT4_OREAU</name>
<dbReference type="Gene3D" id="2.30.30.360">
    <property type="entry name" value="Myosin S1 fragment, N-terminal"/>
    <property type="match status" value="1"/>
</dbReference>
<dbReference type="SMART" id="SM00242">
    <property type="entry name" value="MYSc"/>
    <property type="match status" value="1"/>
</dbReference>
<dbReference type="GO" id="GO:0007015">
    <property type="term" value="P:actin filament organization"/>
    <property type="evidence" value="ECO:0007669"/>
    <property type="project" value="TreeGrafter"/>
</dbReference>
<dbReference type="GO" id="GO:0051015">
    <property type="term" value="F:actin filament binding"/>
    <property type="evidence" value="ECO:0007669"/>
    <property type="project" value="InterPro"/>
</dbReference>
<dbReference type="PANTHER" id="PTHR13140">
    <property type="entry name" value="MYOSIN"/>
    <property type="match status" value="1"/>
</dbReference>
<dbReference type="Gene3D" id="3.40.850.10">
    <property type="entry name" value="Kinesin motor domain"/>
    <property type="match status" value="1"/>
</dbReference>
<reference evidence="11" key="2">
    <citation type="submission" date="2025-09" db="UniProtKB">
        <authorList>
            <consortium name="Ensembl"/>
        </authorList>
    </citation>
    <scope>IDENTIFICATION</scope>
</reference>
<dbReference type="InterPro" id="IPR008989">
    <property type="entry name" value="Myosin_S1_N"/>
</dbReference>
<protein>
    <recommendedName>
        <fullName evidence="13">Myosin, heavy chain b</fullName>
    </recommendedName>
</protein>
<evidence type="ECO:0000256" key="8">
    <source>
        <dbReference type="PROSITE-ProRule" id="PRU00782"/>
    </source>
</evidence>
<dbReference type="Proteomes" id="UP000472276">
    <property type="component" value="Unassembled WGS sequence"/>
</dbReference>
<dbReference type="PROSITE" id="PS51456">
    <property type="entry name" value="MYOSIN_MOTOR"/>
    <property type="match status" value="1"/>
</dbReference>
<evidence type="ECO:0000256" key="6">
    <source>
        <dbReference type="ARBA" id="ARBA00023175"/>
    </source>
</evidence>
<dbReference type="InterPro" id="IPR001609">
    <property type="entry name" value="Myosin_head_motor_dom-like"/>
</dbReference>
<dbReference type="Gene3D" id="1.20.120.720">
    <property type="entry name" value="Myosin VI head, motor domain, U50 subdomain"/>
    <property type="match status" value="1"/>
</dbReference>
<evidence type="ECO:0000313" key="11">
    <source>
        <dbReference type="Ensembl" id="ENSOABP00000005506.2"/>
    </source>
</evidence>
<dbReference type="InterPro" id="IPR004009">
    <property type="entry name" value="SH3_Myosin"/>
</dbReference>
<dbReference type="Pfam" id="PF00063">
    <property type="entry name" value="Myosin_head"/>
    <property type="match status" value="1"/>
</dbReference>
<evidence type="ECO:0000256" key="3">
    <source>
        <dbReference type="ARBA" id="ARBA00022840"/>
    </source>
</evidence>
<keyword evidence="6 8" id="KW-0505">Motor protein</keyword>
<organism evidence="11 12">
    <name type="scientific">Oreochromis aureus</name>
    <name type="common">Israeli tilapia</name>
    <name type="synonym">Chromis aureus</name>
    <dbReference type="NCBI Taxonomy" id="47969"/>
    <lineage>
        <taxon>Eukaryota</taxon>
        <taxon>Metazoa</taxon>
        <taxon>Chordata</taxon>
        <taxon>Craniata</taxon>
        <taxon>Vertebrata</taxon>
        <taxon>Euteleostomi</taxon>
        <taxon>Actinopterygii</taxon>
        <taxon>Neopterygii</taxon>
        <taxon>Teleostei</taxon>
        <taxon>Neoteleostei</taxon>
        <taxon>Acanthomorphata</taxon>
        <taxon>Ovalentaria</taxon>
        <taxon>Cichlomorphae</taxon>
        <taxon>Cichliformes</taxon>
        <taxon>Cichlidae</taxon>
        <taxon>African cichlids</taxon>
        <taxon>Pseudocrenilabrinae</taxon>
        <taxon>Oreochromini</taxon>
        <taxon>Oreochromis</taxon>
    </lineage>
</organism>
<dbReference type="GO" id="GO:0005524">
    <property type="term" value="F:ATP binding"/>
    <property type="evidence" value="ECO:0007669"/>
    <property type="project" value="UniProtKB-UniRule"/>
</dbReference>
<dbReference type="GO" id="GO:0016459">
    <property type="term" value="C:myosin complex"/>
    <property type="evidence" value="ECO:0007669"/>
    <property type="project" value="UniProtKB-KW"/>
</dbReference>
<evidence type="ECO:0000256" key="7">
    <source>
        <dbReference type="ARBA" id="ARBA00023203"/>
    </source>
</evidence>
<keyword evidence="5 8" id="KW-0518">Myosin</keyword>
<evidence type="ECO:0000256" key="2">
    <source>
        <dbReference type="ARBA" id="ARBA00022741"/>
    </source>
</evidence>
<dbReference type="PRINTS" id="PR00193">
    <property type="entry name" value="MYOSINHEAVY"/>
</dbReference>
<dbReference type="Gene3D" id="1.20.58.530">
    <property type="match status" value="1"/>
</dbReference>
<dbReference type="Gene3D" id="1.10.10.820">
    <property type="match status" value="1"/>
</dbReference>
<accession>A0A668RYT4</accession>
<dbReference type="GO" id="GO:0000146">
    <property type="term" value="F:microfilament motor activity"/>
    <property type="evidence" value="ECO:0007669"/>
    <property type="project" value="TreeGrafter"/>
</dbReference>
<dbReference type="InterPro" id="IPR027417">
    <property type="entry name" value="P-loop_NTPase"/>
</dbReference>
<keyword evidence="3 8" id="KW-0067">ATP-binding</keyword>
<evidence type="ECO:0008006" key="13">
    <source>
        <dbReference type="Google" id="ProtNLM"/>
    </source>
</evidence>
<sequence>MGYAEMAQYGAASIYLRKPEKERIEAQTAPFDAKTAFFVTDPDEMYVKGKLVKKEGGKATVETDGGKTVTVKEDDIHPRNPPKFDKMEDMAMMTHLNEPSVLFNLKERYASWMIYTYSGLFCVVVNPYKWLPVYDATCVAAYRGKKRIEAPPHIFSISDNAYQFMLTDRENQSVLITGESGAGKTVNTKRVIQYFATIAALGAKKAEPTPGKMQGSLEDQIVAANPLLEAYGNAKTVRNDNSSRFGKFIRIHFGTSGKLSSADIETYLLEKSRVTFQLSAERSYHIFYQLMTGHKPELLGMLTGHQGEITVKSINDVEEFIATDTAIDILGFTAEEKLSIYKLTGAVMHHGNMKFKQKQREEQAEPDGTEVADKIAYLLGLNSADMLKALCYPRVKVGNEMVTKGQTVPQVNNAVSALCKSVYEKMFLWMVIRINEMLDTKQPRQFFIGVLDIAGFEIFDFNSLEQLCINFTNEKLQQFFNHHMFVLEQEEYKKEIQWEFIDFGMDLAACIELIEKVNSYSGRNVHMAAYVTYVEILI</sequence>
<dbReference type="Ensembl" id="ENSOABT00000005706.2">
    <property type="protein sequence ID" value="ENSOABP00000005506.2"/>
    <property type="gene ID" value="ENSOABG00000030574.1"/>
</dbReference>
<dbReference type="FunFam" id="1.20.120.720:FF:000001">
    <property type="entry name" value="Myosin heavy chain, muscle"/>
    <property type="match status" value="1"/>
</dbReference>
<evidence type="ECO:0000256" key="1">
    <source>
        <dbReference type="ARBA" id="ARBA00008314"/>
    </source>
</evidence>
<feature type="domain" description="Myosin motor" evidence="9">
    <location>
        <begin position="85"/>
        <end position="538"/>
    </location>
</feature>
<dbReference type="FunFam" id="3.40.850.10:FF:000024">
    <property type="entry name" value="Myosin heavy chain, isoform J"/>
    <property type="match status" value="1"/>
</dbReference>
<evidence type="ECO:0000259" key="9">
    <source>
        <dbReference type="PROSITE" id="PS51456"/>
    </source>
</evidence>
<evidence type="ECO:0000256" key="5">
    <source>
        <dbReference type="ARBA" id="ARBA00023123"/>
    </source>
</evidence>